<dbReference type="GO" id="GO:0005886">
    <property type="term" value="C:plasma membrane"/>
    <property type="evidence" value="ECO:0007669"/>
    <property type="project" value="UniProtKB-SubCell"/>
</dbReference>
<feature type="transmembrane region" description="Helical" evidence="6">
    <location>
        <begin position="487"/>
        <end position="511"/>
    </location>
</feature>
<evidence type="ECO:0000256" key="3">
    <source>
        <dbReference type="ARBA" id="ARBA00022692"/>
    </source>
</evidence>
<dbReference type="AlphaFoldDB" id="A5WB14"/>
<feature type="transmembrane region" description="Helical" evidence="6">
    <location>
        <begin position="328"/>
        <end position="349"/>
    </location>
</feature>
<keyword evidence="2" id="KW-1003">Cell membrane</keyword>
<dbReference type="GO" id="GO:0022857">
    <property type="term" value="F:transmembrane transporter activity"/>
    <property type="evidence" value="ECO:0007669"/>
    <property type="project" value="InterPro"/>
</dbReference>
<keyword evidence="3 6" id="KW-0812">Transmembrane</keyword>
<dbReference type="InterPro" id="IPR050367">
    <property type="entry name" value="APC_superfamily"/>
</dbReference>
<feature type="transmembrane region" description="Helical" evidence="6">
    <location>
        <begin position="207"/>
        <end position="228"/>
    </location>
</feature>
<keyword evidence="5 6" id="KW-0472">Membrane</keyword>
<evidence type="ECO:0000256" key="5">
    <source>
        <dbReference type="ARBA" id="ARBA00023136"/>
    </source>
</evidence>
<dbReference type="HOGENOM" id="CLU_039037_0_0_6"/>
<dbReference type="PANTHER" id="PTHR42770:SF7">
    <property type="entry name" value="MEMBRANE PROTEIN"/>
    <property type="match status" value="1"/>
</dbReference>
<feature type="transmembrane region" description="Helical" evidence="6">
    <location>
        <begin position="53"/>
        <end position="73"/>
    </location>
</feature>
<sequence>MSESEPCTQGLLKQFQNLRQILMSNYTEAGRPPDVAADAGNTQRSKGLAKGRLGLLASVVLGISTIAPVYTLTGALGPTVREVGAHLPAVFIVGFLPMLLVALGYRELNSAEPDSGTSFTWSARAFGPMIGWIGGWGLVVATTIVLSNLAGVAVDFFYLFLGQITGKHELAALADNLLINIVTCCVFIGLAVWICCRGIATTMTVQYGLVALQLLVLIGFAFAAFGGTTAPPPLAFDFAWFNPFGVESFSAFAAGLSLSIFIFWGWDTCLTVSEESVGSEEVPGKAATWTVMLILGLYLFTAIATLQFAGISETGLGLNNPRIQENVFAHLAGPVMGPLAILMSIAVLASTAASLQSTFVAPARTLLAMGYYGAVPQKFASVCPRSQTPRYATICAGLAAGLFYVTMRTLSENVLADTITALGMMICFYYSLTAFACVWYFRGSLFDSLRHFIMRGLCPLVGGVILSVIFVRTAIDSASPDFGSGSHVGGLGLVFVIAAIISVLGIGLMMLSRMRAPAYFLGATLRQQATLPLQE</sequence>
<reference evidence="7" key="1">
    <citation type="submission" date="2007-05" db="EMBL/GenBank/DDBJ databases">
        <title>Complete sequence of Pseudomonas putida F1.</title>
        <authorList>
            <consortium name="US DOE Joint Genome Institute"/>
            <person name="Copeland A."/>
            <person name="Lucas S."/>
            <person name="Lapidus A."/>
            <person name="Barry K."/>
            <person name="Detter J.C."/>
            <person name="Glavina del Rio T."/>
            <person name="Hammon N."/>
            <person name="Israni S."/>
            <person name="Dalin E."/>
            <person name="Tice H."/>
            <person name="Pitluck S."/>
            <person name="Chain P."/>
            <person name="Malfatti S."/>
            <person name="Shin M."/>
            <person name="Vergez L."/>
            <person name="Schmutz J."/>
            <person name="Larimer F."/>
            <person name="Land M."/>
            <person name="Hauser L."/>
            <person name="Kyrpides N."/>
            <person name="Lykidis A."/>
            <person name="Parales R."/>
            <person name="Richardson P."/>
        </authorList>
    </citation>
    <scope>NUCLEOTIDE SEQUENCE [LARGE SCALE GENOMIC DNA]</scope>
    <source>
        <strain evidence="7">F1</strain>
    </source>
</reference>
<dbReference type="EMBL" id="CP000712">
    <property type="protein sequence ID" value="ABQ81324.1"/>
    <property type="molecule type" value="Genomic_DNA"/>
</dbReference>
<accession>A5WB14</accession>
<dbReference type="eggNOG" id="COG0531">
    <property type="taxonomic scope" value="Bacteria"/>
</dbReference>
<feature type="transmembrane region" description="Helical" evidence="6">
    <location>
        <begin position="419"/>
        <end position="441"/>
    </location>
</feature>
<organism evidence="7">
    <name type="scientific">Pseudomonas putida (strain ATCC 700007 / DSM 6899 / JCM 31910 / BCRC 17059 / LMG 24140 / F1)</name>
    <dbReference type="NCBI Taxonomy" id="351746"/>
    <lineage>
        <taxon>Bacteria</taxon>
        <taxon>Pseudomonadati</taxon>
        <taxon>Pseudomonadota</taxon>
        <taxon>Gammaproteobacteria</taxon>
        <taxon>Pseudomonadales</taxon>
        <taxon>Pseudomonadaceae</taxon>
        <taxon>Pseudomonas</taxon>
    </lineage>
</organism>
<dbReference type="PIRSF" id="PIRSF006060">
    <property type="entry name" value="AA_transporter"/>
    <property type="match status" value="1"/>
</dbReference>
<dbReference type="PANTHER" id="PTHR42770">
    <property type="entry name" value="AMINO ACID TRANSPORTER-RELATED"/>
    <property type="match status" value="1"/>
</dbReference>
<comment type="subcellular location">
    <subcellularLocation>
        <location evidence="1">Cell membrane</location>
        <topology evidence="1">Multi-pass membrane protein</topology>
    </subcellularLocation>
</comment>
<feature type="transmembrane region" description="Helical" evidence="6">
    <location>
        <begin position="126"/>
        <end position="157"/>
    </location>
</feature>
<evidence type="ECO:0000256" key="1">
    <source>
        <dbReference type="ARBA" id="ARBA00004651"/>
    </source>
</evidence>
<feature type="transmembrane region" description="Helical" evidence="6">
    <location>
        <begin position="453"/>
        <end position="475"/>
    </location>
</feature>
<dbReference type="KEGG" id="ppf:Pput_5206"/>
<dbReference type="Gene3D" id="1.20.1740.10">
    <property type="entry name" value="Amino acid/polyamine transporter I"/>
    <property type="match status" value="1"/>
</dbReference>
<gene>
    <name evidence="7" type="ordered locus">Pput_5206</name>
</gene>
<name>A5WB14_PSEP1</name>
<feature type="transmembrane region" description="Helical" evidence="6">
    <location>
        <begin position="286"/>
        <end position="308"/>
    </location>
</feature>
<evidence type="ECO:0000256" key="4">
    <source>
        <dbReference type="ARBA" id="ARBA00022989"/>
    </source>
</evidence>
<protein>
    <submittedName>
        <fullName evidence="7">Amino acid/polyamine/organocation transporter, APC superfamily</fullName>
    </submittedName>
</protein>
<feature type="transmembrane region" description="Helical" evidence="6">
    <location>
        <begin position="85"/>
        <end position="105"/>
    </location>
</feature>
<proteinExistence type="predicted"/>
<evidence type="ECO:0000256" key="2">
    <source>
        <dbReference type="ARBA" id="ARBA00022475"/>
    </source>
</evidence>
<dbReference type="InterPro" id="IPR002293">
    <property type="entry name" value="AA/rel_permease1"/>
</dbReference>
<evidence type="ECO:0000313" key="7">
    <source>
        <dbReference type="EMBL" id="ABQ81324.1"/>
    </source>
</evidence>
<feature type="transmembrane region" description="Helical" evidence="6">
    <location>
        <begin position="177"/>
        <end position="195"/>
    </location>
</feature>
<dbReference type="Pfam" id="PF13520">
    <property type="entry name" value="AA_permease_2"/>
    <property type="match status" value="1"/>
</dbReference>
<evidence type="ECO:0000256" key="6">
    <source>
        <dbReference type="SAM" id="Phobius"/>
    </source>
</evidence>
<keyword evidence="4 6" id="KW-1133">Transmembrane helix</keyword>
<feature type="transmembrane region" description="Helical" evidence="6">
    <location>
        <begin position="391"/>
        <end position="407"/>
    </location>
</feature>
<feature type="transmembrane region" description="Helical" evidence="6">
    <location>
        <begin position="248"/>
        <end position="266"/>
    </location>
</feature>